<feature type="transmembrane region" description="Helical" evidence="7">
    <location>
        <begin position="372"/>
        <end position="392"/>
    </location>
</feature>
<feature type="transmembrane region" description="Helical" evidence="7">
    <location>
        <begin position="123"/>
        <end position="147"/>
    </location>
</feature>
<dbReference type="RefSeq" id="XP_031026419.1">
    <property type="nucleotide sequence ID" value="XM_031167639.1"/>
</dbReference>
<feature type="transmembrane region" description="Helical" evidence="7">
    <location>
        <begin position="429"/>
        <end position="451"/>
    </location>
</feature>
<feature type="transmembrane region" description="Helical" evidence="7">
    <location>
        <begin position="463"/>
        <end position="483"/>
    </location>
</feature>
<dbReference type="PANTHER" id="PTHR23506:SF23">
    <property type="entry name" value="GH10249P"/>
    <property type="match status" value="1"/>
</dbReference>
<feature type="transmembrane region" description="Helical" evidence="7">
    <location>
        <begin position="336"/>
        <end position="360"/>
    </location>
</feature>
<gene>
    <name evidence="9" type="ORF">SmJEL517_g01711</name>
</gene>
<dbReference type="EMBL" id="QEAO01000006">
    <property type="protein sequence ID" value="TPX36034.1"/>
    <property type="molecule type" value="Genomic_DNA"/>
</dbReference>
<keyword evidence="5 7" id="KW-0472">Membrane</keyword>
<evidence type="ECO:0000313" key="9">
    <source>
        <dbReference type="EMBL" id="TPX36034.1"/>
    </source>
</evidence>
<evidence type="ECO:0000256" key="7">
    <source>
        <dbReference type="SAM" id="Phobius"/>
    </source>
</evidence>
<dbReference type="PANTHER" id="PTHR23506">
    <property type="entry name" value="GH10249P"/>
    <property type="match status" value="1"/>
</dbReference>
<dbReference type="GO" id="GO:0016020">
    <property type="term" value="C:membrane"/>
    <property type="evidence" value="ECO:0007669"/>
    <property type="project" value="UniProtKB-SubCell"/>
</dbReference>
<dbReference type="STRING" id="1806994.A0A507CDP3"/>
<reference evidence="9 10" key="1">
    <citation type="journal article" date="2019" name="Sci. Rep.">
        <title>Comparative genomics of chytrid fungi reveal insights into the obligate biotrophic and pathogenic lifestyle of Synchytrium endobioticum.</title>
        <authorList>
            <person name="van de Vossenberg B.T.L.H."/>
            <person name="Warris S."/>
            <person name="Nguyen H.D.T."/>
            <person name="van Gent-Pelzer M.P.E."/>
            <person name="Joly D.L."/>
            <person name="van de Geest H.C."/>
            <person name="Bonants P.J.M."/>
            <person name="Smith D.S."/>
            <person name="Levesque C.A."/>
            <person name="van der Lee T.A.J."/>
        </authorList>
    </citation>
    <scope>NUCLEOTIDE SEQUENCE [LARGE SCALE GENOMIC DNA]</scope>
    <source>
        <strain evidence="9 10">JEL517</strain>
    </source>
</reference>
<dbReference type="InterPro" id="IPR011701">
    <property type="entry name" value="MFS"/>
</dbReference>
<dbReference type="OrthoDB" id="5086884at2759"/>
<evidence type="ECO:0000256" key="5">
    <source>
        <dbReference type="ARBA" id="ARBA00023136"/>
    </source>
</evidence>
<feature type="transmembrane region" description="Helical" evidence="7">
    <location>
        <begin position="279"/>
        <end position="299"/>
    </location>
</feature>
<protein>
    <recommendedName>
        <fullName evidence="8">Major facilitator superfamily (MFS) profile domain-containing protein</fullName>
    </recommendedName>
</protein>
<feature type="transmembrane region" description="Helical" evidence="7">
    <location>
        <begin position="159"/>
        <end position="178"/>
    </location>
</feature>
<dbReference type="CDD" id="cd17325">
    <property type="entry name" value="MFS_MdtG_SLC18_like"/>
    <property type="match status" value="1"/>
</dbReference>
<dbReference type="AlphaFoldDB" id="A0A507CDP3"/>
<feature type="domain" description="Major facilitator superfamily (MFS) profile" evidence="8">
    <location>
        <begin position="125"/>
        <end position="518"/>
    </location>
</feature>
<dbReference type="Pfam" id="PF07690">
    <property type="entry name" value="MFS_1"/>
    <property type="match status" value="2"/>
</dbReference>
<evidence type="ECO:0000259" key="8">
    <source>
        <dbReference type="PROSITE" id="PS50850"/>
    </source>
</evidence>
<accession>A0A507CDP3</accession>
<dbReference type="Proteomes" id="UP000319731">
    <property type="component" value="Unassembled WGS sequence"/>
</dbReference>
<dbReference type="Gene3D" id="1.20.1250.20">
    <property type="entry name" value="MFS general substrate transporter like domains"/>
    <property type="match status" value="1"/>
</dbReference>
<organism evidence="9 10">
    <name type="scientific">Synchytrium microbalum</name>
    <dbReference type="NCBI Taxonomy" id="1806994"/>
    <lineage>
        <taxon>Eukaryota</taxon>
        <taxon>Fungi</taxon>
        <taxon>Fungi incertae sedis</taxon>
        <taxon>Chytridiomycota</taxon>
        <taxon>Chytridiomycota incertae sedis</taxon>
        <taxon>Chytridiomycetes</taxon>
        <taxon>Synchytriales</taxon>
        <taxon>Synchytriaceae</taxon>
        <taxon>Synchytrium</taxon>
    </lineage>
</organism>
<keyword evidence="2" id="KW-0813">Transport</keyword>
<proteinExistence type="predicted"/>
<comment type="subcellular location">
    <subcellularLocation>
        <location evidence="1">Membrane</location>
        <topology evidence="1">Multi-pass membrane protein</topology>
    </subcellularLocation>
</comment>
<dbReference type="InterPro" id="IPR020846">
    <property type="entry name" value="MFS_dom"/>
</dbReference>
<evidence type="ECO:0000256" key="6">
    <source>
        <dbReference type="SAM" id="MobiDB-lite"/>
    </source>
</evidence>
<evidence type="ECO:0000256" key="4">
    <source>
        <dbReference type="ARBA" id="ARBA00022989"/>
    </source>
</evidence>
<feature type="region of interest" description="Disordered" evidence="6">
    <location>
        <begin position="48"/>
        <end position="69"/>
    </location>
</feature>
<sequence>MSIPLTTLTGPSSSSGIYPASIYASSFDDEELDLGDEELPSYFASSPRYSTSTLKGDTKGDAASLTPRRRSSTAVPSFFTQIDEDLVASVETSRHSSVRSNRIVSDDAANKTGIVKRFFRTRAYVVGVASLAIFCEAASFYTFIPILPFYTAVDQSSTSVSILLTAYSVGNIISAPFLGWLSDKTGSRRAIMMCGLVAAAAAMVCLAFVDASYGVLFFARFLQGFSAGACWTLALAMVSDVFGDGDGKGKAMAVVNVAQNVGQISGPLIGGLLFTQQAWYPSLFCGILIAIDFVAWYFVPETANLNNNAKPNNNASASSIMSTSMLSWKQLLNNRALLSLLVGAFLWSAVAAWDVGFPILLRDRYELDTARIGAILLCADVPGLGAGPLAGFSYDRYGFRPTSLVGLVLMLAAFASMGAAASAPGAWGLALALCFYSVAKNLAFSTIIPALASVVPPSGVGRVYGIFNVVYGIGLSIAPIVAGSIFEKFGWVPEMGFLSALVVVLGTVTLIGVGKSLNKRSYFTNA</sequence>
<dbReference type="SUPFAM" id="SSF103473">
    <property type="entry name" value="MFS general substrate transporter"/>
    <property type="match status" value="1"/>
</dbReference>
<evidence type="ECO:0000313" key="10">
    <source>
        <dbReference type="Proteomes" id="UP000319731"/>
    </source>
</evidence>
<dbReference type="PROSITE" id="PS50850">
    <property type="entry name" value="MFS"/>
    <property type="match status" value="1"/>
</dbReference>
<feature type="transmembrane region" description="Helical" evidence="7">
    <location>
        <begin position="190"/>
        <end position="209"/>
    </location>
</feature>
<evidence type="ECO:0000256" key="2">
    <source>
        <dbReference type="ARBA" id="ARBA00022448"/>
    </source>
</evidence>
<dbReference type="InterPro" id="IPR050930">
    <property type="entry name" value="MFS_Vesicular_Transporter"/>
</dbReference>
<evidence type="ECO:0000256" key="1">
    <source>
        <dbReference type="ARBA" id="ARBA00004141"/>
    </source>
</evidence>
<keyword evidence="3 7" id="KW-0812">Transmembrane</keyword>
<keyword evidence="10" id="KW-1185">Reference proteome</keyword>
<dbReference type="GeneID" id="42002936"/>
<comment type="caution">
    <text evidence="9">The sequence shown here is derived from an EMBL/GenBank/DDBJ whole genome shotgun (WGS) entry which is preliminary data.</text>
</comment>
<evidence type="ECO:0000256" key="3">
    <source>
        <dbReference type="ARBA" id="ARBA00022692"/>
    </source>
</evidence>
<feature type="transmembrane region" description="Helical" evidence="7">
    <location>
        <begin position="404"/>
        <end position="423"/>
    </location>
</feature>
<dbReference type="InterPro" id="IPR036259">
    <property type="entry name" value="MFS_trans_sf"/>
</dbReference>
<keyword evidence="4 7" id="KW-1133">Transmembrane helix</keyword>
<name>A0A507CDP3_9FUNG</name>
<feature type="transmembrane region" description="Helical" evidence="7">
    <location>
        <begin position="495"/>
        <end position="513"/>
    </location>
</feature>
<dbReference type="GO" id="GO:0022857">
    <property type="term" value="F:transmembrane transporter activity"/>
    <property type="evidence" value="ECO:0007669"/>
    <property type="project" value="InterPro"/>
</dbReference>